<comment type="caution">
    <text evidence="3">The sequence shown here is derived from an EMBL/GenBank/DDBJ whole genome shotgun (WGS) entry which is preliminary data.</text>
</comment>
<dbReference type="Proteomes" id="UP001328107">
    <property type="component" value="Unassembled WGS sequence"/>
</dbReference>
<dbReference type="SUPFAM" id="SSF103657">
    <property type="entry name" value="BAR/IMD domain-like"/>
    <property type="match status" value="1"/>
</dbReference>
<feature type="domain" description="BAR" evidence="2">
    <location>
        <begin position="22"/>
        <end position="177"/>
    </location>
</feature>
<dbReference type="InterPro" id="IPR004148">
    <property type="entry name" value="BAR_dom"/>
</dbReference>
<dbReference type="Gene3D" id="1.20.1270.60">
    <property type="entry name" value="Arfaptin homology (AH) domain/BAR domain"/>
    <property type="match status" value="1"/>
</dbReference>
<keyword evidence="1" id="KW-0175">Coiled coil</keyword>
<name>A0AAN5CAT5_9BILA</name>
<evidence type="ECO:0000313" key="4">
    <source>
        <dbReference type="Proteomes" id="UP001328107"/>
    </source>
</evidence>
<dbReference type="AlphaFoldDB" id="A0AAN5CAT5"/>
<accession>A0AAN5CAT5</accession>
<dbReference type="InterPro" id="IPR027267">
    <property type="entry name" value="AH/BAR_dom_sf"/>
</dbReference>
<dbReference type="GO" id="GO:0005737">
    <property type="term" value="C:cytoplasm"/>
    <property type="evidence" value="ECO:0007669"/>
    <property type="project" value="InterPro"/>
</dbReference>
<evidence type="ECO:0000256" key="1">
    <source>
        <dbReference type="SAM" id="Coils"/>
    </source>
</evidence>
<dbReference type="EMBL" id="BTRK01000002">
    <property type="protein sequence ID" value="GMR34281.1"/>
    <property type="molecule type" value="Genomic_DNA"/>
</dbReference>
<organism evidence="3 4">
    <name type="scientific">Pristionchus mayeri</name>
    <dbReference type="NCBI Taxonomy" id="1317129"/>
    <lineage>
        <taxon>Eukaryota</taxon>
        <taxon>Metazoa</taxon>
        <taxon>Ecdysozoa</taxon>
        <taxon>Nematoda</taxon>
        <taxon>Chromadorea</taxon>
        <taxon>Rhabditida</taxon>
        <taxon>Rhabditina</taxon>
        <taxon>Diplogasteromorpha</taxon>
        <taxon>Diplogasteroidea</taxon>
        <taxon>Neodiplogasteridae</taxon>
        <taxon>Pristionchus</taxon>
    </lineage>
</organism>
<feature type="coiled-coil region" evidence="1">
    <location>
        <begin position="80"/>
        <end position="145"/>
    </location>
</feature>
<feature type="non-terminal residue" evidence="3">
    <location>
        <position position="1"/>
    </location>
</feature>
<evidence type="ECO:0000259" key="2">
    <source>
        <dbReference type="Pfam" id="PF03114"/>
    </source>
</evidence>
<keyword evidence="4" id="KW-1185">Reference proteome</keyword>
<evidence type="ECO:0000313" key="3">
    <source>
        <dbReference type="EMBL" id="GMR34281.1"/>
    </source>
</evidence>
<dbReference type="Pfam" id="PF03114">
    <property type="entry name" value="BAR"/>
    <property type="match status" value="1"/>
</dbReference>
<gene>
    <name evidence="3" type="ORF">PMAYCL1PPCAC_04476</name>
</gene>
<protein>
    <recommendedName>
        <fullName evidence="2">BAR domain-containing protein</fullName>
    </recommendedName>
</protein>
<sequence length="203" mass="23139">KHIPSDPRLTSSFSNNSHPADAVAQAMKELADSAECWPEMVEKAGAIRMFRAGQNVYKTLCRSEKSYIENSAIHFIAPMKQFLIADIKRLEQERHELMTLRVDMDSARNRAAKHEECAPEAERATHDFERQKEIVEEEIRGLERKLGLVCTAVKTYVDDHVSYLETSLVAMRELQREARGEDVNDVEKKNGEITFESALNTAM</sequence>
<reference evidence="4" key="1">
    <citation type="submission" date="2022-10" db="EMBL/GenBank/DDBJ databases">
        <title>Genome assembly of Pristionchus species.</title>
        <authorList>
            <person name="Yoshida K."/>
            <person name="Sommer R.J."/>
        </authorList>
    </citation>
    <scope>NUCLEOTIDE SEQUENCE [LARGE SCALE GENOMIC DNA]</scope>
    <source>
        <strain evidence="4">RS5460</strain>
    </source>
</reference>
<proteinExistence type="predicted"/>